<dbReference type="AlphaFoldDB" id="B1I2H2"/>
<protein>
    <submittedName>
        <fullName evidence="5">Beta-ketoacyl synthase</fullName>
    </submittedName>
</protein>
<dbReference type="PROSITE" id="PS52004">
    <property type="entry name" value="KS3_2"/>
    <property type="match status" value="1"/>
</dbReference>
<reference evidence="5 6" key="2">
    <citation type="journal article" date="2008" name="Science">
        <title>Environmental genomics reveals a single-species ecosystem deep within Earth.</title>
        <authorList>
            <person name="Chivian D."/>
            <person name="Brodie E.L."/>
            <person name="Alm E.J."/>
            <person name="Culley D.E."/>
            <person name="Dehal P.S."/>
            <person name="Desantis T.Z."/>
            <person name="Gihring T.M."/>
            <person name="Lapidus A."/>
            <person name="Lin L.H."/>
            <person name="Lowry S.R."/>
            <person name="Moser D.P."/>
            <person name="Richardson P.M."/>
            <person name="Southam G."/>
            <person name="Wanger G."/>
            <person name="Pratt L.M."/>
            <person name="Andersen G.L."/>
            <person name="Hazen T.C."/>
            <person name="Brockman F.J."/>
            <person name="Arkin A.P."/>
            <person name="Onstott T.C."/>
        </authorList>
    </citation>
    <scope>NUCLEOTIDE SEQUENCE [LARGE SCALE GENOMIC DNA]</scope>
    <source>
        <strain evidence="5 6">MP104C</strain>
    </source>
</reference>
<dbReference type="Gene3D" id="3.40.47.10">
    <property type="match status" value="1"/>
</dbReference>
<dbReference type="SUPFAM" id="SSF53901">
    <property type="entry name" value="Thiolase-like"/>
    <property type="match status" value="2"/>
</dbReference>
<dbReference type="GO" id="GO:0006633">
    <property type="term" value="P:fatty acid biosynthetic process"/>
    <property type="evidence" value="ECO:0007669"/>
    <property type="project" value="TreeGrafter"/>
</dbReference>
<feature type="domain" description="Ketosynthase family 3 (KS3)" evidence="4">
    <location>
        <begin position="1"/>
        <end position="375"/>
    </location>
</feature>
<reference evidence="6" key="1">
    <citation type="submission" date="2007-10" db="EMBL/GenBank/DDBJ databases">
        <title>Complete sequence of chromosome of Desulforudis audaxviator MP104C.</title>
        <authorList>
            <person name="Copeland A."/>
            <person name="Lucas S."/>
            <person name="Lapidus A."/>
            <person name="Barry K."/>
            <person name="Glavina del Rio T."/>
            <person name="Dalin E."/>
            <person name="Tice H."/>
            <person name="Bruce D."/>
            <person name="Pitluck S."/>
            <person name="Lowry S.R."/>
            <person name="Larimer F."/>
            <person name="Land M.L."/>
            <person name="Hauser L."/>
            <person name="Kyrpides N."/>
            <person name="Ivanova N.N."/>
            <person name="Richardson P."/>
        </authorList>
    </citation>
    <scope>NUCLEOTIDE SEQUENCE [LARGE SCALE GENOMIC DNA]</scope>
    <source>
        <strain evidence="6">MP104C</strain>
    </source>
</reference>
<organism evidence="5 6">
    <name type="scientific">Desulforudis audaxviator (strain MP104C)</name>
    <dbReference type="NCBI Taxonomy" id="477974"/>
    <lineage>
        <taxon>Bacteria</taxon>
        <taxon>Bacillati</taxon>
        <taxon>Bacillota</taxon>
        <taxon>Clostridia</taxon>
        <taxon>Thermoanaerobacterales</taxon>
        <taxon>Candidatus Desulforudaceae</taxon>
        <taxon>Candidatus Desulforudis</taxon>
    </lineage>
</organism>
<dbReference type="InterPro" id="IPR014030">
    <property type="entry name" value="Ketoacyl_synth_N"/>
</dbReference>
<comment type="similarity">
    <text evidence="1 3">Belongs to the thiolase-like superfamily. Beta-ketoacyl-ACP synthases family.</text>
</comment>
<evidence type="ECO:0000256" key="1">
    <source>
        <dbReference type="ARBA" id="ARBA00008467"/>
    </source>
</evidence>
<gene>
    <name evidence="5" type="ordered locus">Daud_0674</name>
</gene>
<dbReference type="InterPro" id="IPR016039">
    <property type="entry name" value="Thiolase-like"/>
</dbReference>
<dbReference type="GO" id="GO:0004315">
    <property type="term" value="F:3-oxoacyl-[acyl-carrier-protein] synthase activity"/>
    <property type="evidence" value="ECO:0007669"/>
    <property type="project" value="TreeGrafter"/>
</dbReference>
<proteinExistence type="inferred from homology"/>
<dbReference type="SMART" id="SM00825">
    <property type="entry name" value="PKS_KS"/>
    <property type="match status" value="1"/>
</dbReference>
<sequence length="381" mass="40005">MGRSGIRRVFGDNGTAAQIAGRVPREWLDTVLNGDSSNETAWPTVMIMAAARLALEDAGLSQKEFASCNSAIVVGVSLIDMEMTEKEFYSFKEYGVLSPFALASANPHAPASHIARELHCSGKVITYAGTCSSGLLSISSGAEMILRGEADVLLAGGGDSCITPFVVSSFTAAGLHPPRFGDDPTVECRPFDARREGGVLSEGAGIVVLESIEHARRRGAHIYARVTGWGMANATLPMSTRDAFASAMEQALAKAGIEPGMVDYVSAHAPGIKLSDRLEVAAIKRVFGSHAYNLSVSSIKSMIGNPLAASGPLQVIAVAQAMEHSFIPPTINYQYSDAGCDLDFVPNFGRVARVATAVINSSGIGGCIASLILAKPQTTLR</sequence>
<evidence type="ECO:0000313" key="5">
    <source>
        <dbReference type="EMBL" id="ACA59208.1"/>
    </source>
</evidence>
<evidence type="ECO:0000256" key="3">
    <source>
        <dbReference type="RuleBase" id="RU003694"/>
    </source>
</evidence>
<evidence type="ECO:0000256" key="2">
    <source>
        <dbReference type="ARBA" id="ARBA00022679"/>
    </source>
</evidence>
<dbReference type="STRING" id="477974.Daud_0674"/>
<accession>B1I2H2</accession>
<dbReference type="HOGENOM" id="CLU_000022_69_2_9"/>
<dbReference type="EMBL" id="CP000860">
    <property type="protein sequence ID" value="ACA59208.1"/>
    <property type="molecule type" value="Genomic_DNA"/>
</dbReference>
<dbReference type="InterPro" id="IPR014031">
    <property type="entry name" value="Ketoacyl_synth_C"/>
</dbReference>
<dbReference type="PANTHER" id="PTHR11712:SF336">
    <property type="entry name" value="3-OXOACYL-[ACYL-CARRIER-PROTEIN] SYNTHASE, MITOCHONDRIAL"/>
    <property type="match status" value="1"/>
</dbReference>
<name>B1I2H2_DESAP</name>
<keyword evidence="6" id="KW-1185">Reference proteome</keyword>
<dbReference type="Pfam" id="PF00109">
    <property type="entry name" value="ketoacyl-synt"/>
    <property type="match status" value="1"/>
</dbReference>
<dbReference type="PANTHER" id="PTHR11712">
    <property type="entry name" value="POLYKETIDE SYNTHASE-RELATED"/>
    <property type="match status" value="1"/>
</dbReference>
<evidence type="ECO:0000259" key="4">
    <source>
        <dbReference type="PROSITE" id="PS52004"/>
    </source>
</evidence>
<dbReference type="CDD" id="cd00834">
    <property type="entry name" value="KAS_I_II"/>
    <property type="match status" value="1"/>
</dbReference>
<keyword evidence="2 3" id="KW-0808">Transferase</keyword>
<dbReference type="eggNOG" id="COG0304">
    <property type="taxonomic scope" value="Bacteria"/>
</dbReference>
<dbReference type="Pfam" id="PF02801">
    <property type="entry name" value="Ketoacyl-synt_C"/>
    <property type="match status" value="1"/>
</dbReference>
<dbReference type="Proteomes" id="UP000008544">
    <property type="component" value="Chromosome"/>
</dbReference>
<dbReference type="KEGG" id="dau:Daud_0674"/>
<dbReference type="InterPro" id="IPR000794">
    <property type="entry name" value="Beta-ketoacyl_synthase"/>
</dbReference>
<evidence type="ECO:0000313" key="6">
    <source>
        <dbReference type="Proteomes" id="UP000008544"/>
    </source>
</evidence>
<dbReference type="InterPro" id="IPR020841">
    <property type="entry name" value="PKS_Beta-ketoAc_synthase_dom"/>
</dbReference>